<dbReference type="GeneID" id="98917134"/>
<comment type="similarity">
    <text evidence="1">Belongs to the WXG100 family.</text>
</comment>
<name>D4S2Z6_9FIRM</name>
<protein>
    <recommendedName>
        <fullName evidence="1">ESAT-6-like protein</fullName>
    </recommendedName>
</protein>
<dbReference type="AlphaFoldDB" id="D4S2Z6"/>
<sequence length="103" mass="11621">MAQGKIIVETAQLDAASAKVGELAGTYKGEYEKLYKLVEELQASWAGADNTAYTTQIEGFRDDFEKMYTLMTDYSDFLKTTAKRYRDTQDERKTAAAKLRTNA</sequence>
<dbReference type="eggNOG" id="ENOG50339JZ">
    <property type="taxonomic scope" value="Bacteria"/>
</dbReference>
<dbReference type="InterPro" id="IPR010310">
    <property type="entry name" value="T7SS_ESAT-6-like"/>
</dbReference>
<dbReference type="SUPFAM" id="SSF140453">
    <property type="entry name" value="EsxAB dimer-like"/>
    <property type="match status" value="1"/>
</dbReference>
<accession>D4S2Z6</accession>
<dbReference type="Proteomes" id="UP000006238">
    <property type="component" value="Unassembled WGS sequence"/>
</dbReference>
<proteinExistence type="inferred from homology"/>
<dbReference type="Pfam" id="PF06013">
    <property type="entry name" value="WXG100"/>
    <property type="match status" value="1"/>
</dbReference>
<dbReference type="Gene3D" id="1.10.287.1060">
    <property type="entry name" value="ESAT-6-like"/>
    <property type="match status" value="1"/>
</dbReference>
<comment type="caution">
    <text evidence="2">The sequence shown here is derived from an EMBL/GenBank/DDBJ whole genome shotgun (WGS) entry which is preliminary data.</text>
</comment>
<dbReference type="HOGENOM" id="CLU_160587_0_0_9"/>
<gene>
    <name evidence="2" type="ORF">BUTYVIB_02448</name>
</gene>
<evidence type="ECO:0000313" key="3">
    <source>
        <dbReference type="Proteomes" id="UP000006238"/>
    </source>
</evidence>
<keyword evidence="3" id="KW-1185">Reference proteome</keyword>
<dbReference type="InterPro" id="IPR036689">
    <property type="entry name" value="ESAT-6-like_sf"/>
</dbReference>
<evidence type="ECO:0000313" key="2">
    <source>
        <dbReference type="EMBL" id="EFF67365.1"/>
    </source>
</evidence>
<organism evidence="2 3">
    <name type="scientific">Eshraghiella crossota DSM 2876</name>
    <dbReference type="NCBI Taxonomy" id="511680"/>
    <lineage>
        <taxon>Bacteria</taxon>
        <taxon>Bacillati</taxon>
        <taxon>Bacillota</taxon>
        <taxon>Clostridia</taxon>
        <taxon>Lachnospirales</taxon>
        <taxon>Lachnospiraceae</taxon>
        <taxon>Eshraghiella</taxon>
    </lineage>
</organism>
<reference evidence="2 3" key="1">
    <citation type="submission" date="2010-02" db="EMBL/GenBank/DDBJ databases">
        <authorList>
            <person name="Weinstock G."/>
            <person name="Sodergren E."/>
            <person name="Clifton S."/>
            <person name="Fulton L."/>
            <person name="Fulton B."/>
            <person name="Courtney L."/>
            <person name="Fronick C."/>
            <person name="Harrison M."/>
            <person name="Strong C."/>
            <person name="Farmer C."/>
            <person name="Delahaunty K."/>
            <person name="Markovic C."/>
            <person name="Hall O."/>
            <person name="Minx P."/>
            <person name="Tomlinson C."/>
            <person name="Mitreva M."/>
            <person name="Nelson J."/>
            <person name="Hou S."/>
            <person name="Wollam A."/>
            <person name="Pepin K.H."/>
            <person name="Johnson M."/>
            <person name="Bhonagiri V."/>
            <person name="Zhang X."/>
            <person name="Suruliraj S."/>
            <person name="Warren W."/>
            <person name="Chinwalla A."/>
            <person name="Mardis E.R."/>
            <person name="Wilson R.K."/>
        </authorList>
    </citation>
    <scope>NUCLEOTIDE SEQUENCE [LARGE SCALE GENOMIC DNA]</scope>
    <source>
        <strain evidence="2 3">DSM 2876</strain>
    </source>
</reference>
<dbReference type="EMBL" id="ABWN01000042">
    <property type="protein sequence ID" value="EFF67365.1"/>
    <property type="molecule type" value="Genomic_DNA"/>
</dbReference>
<dbReference type="RefSeq" id="WP_005604634.1">
    <property type="nucleotide sequence ID" value="NZ_GG663525.1"/>
</dbReference>
<dbReference type="NCBIfam" id="TIGR03930">
    <property type="entry name" value="WXG100_ESAT6"/>
    <property type="match status" value="1"/>
</dbReference>
<evidence type="ECO:0000256" key="1">
    <source>
        <dbReference type="RuleBase" id="RU362001"/>
    </source>
</evidence>